<feature type="domain" description="Protein kinase" evidence="18">
    <location>
        <begin position="939"/>
        <end position="1242"/>
    </location>
</feature>
<evidence type="ECO:0000259" key="18">
    <source>
        <dbReference type="SMART" id="SM00220"/>
    </source>
</evidence>
<dbReference type="GO" id="GO:0004821">
    <property type="term" value="F:histidine-tRNA ligase activity"/>
    <property type="evidence" value="ECO:0007669"/>
    <property type="project" value="TreeGrafter"/>
</dbReference>
<dbReference type="InterPro" id="IPR013083">
    <property type="entry name" value="Znf_RING/FYVE/PHD"/>
</dbReference>
<feature type="compositionally biased region" description="Acidic residues" evidence="17">
    <location>
        <begin position="29"/>
        <end position="39"/>
    </location>
</feature>
<comment type="pathway">
    <text evidence="3">Protein modification; protein ubiquitination.</text>
</comment>
<dbReference type="FunFam" id="3.30.40.10:FF:000019">
    <property type="entry name" value="RBR-type E3 ubiquitin transferase"/>
    <property type="match status" value="1"/>
</dbReference>
<evidence type="ECO:0000256" key="2">
    <source>
        <dbReference type="ARBA" id="ARBA00003976"/>
    </source>
</evidence>
<dbReference type="GO" id="GO:0033554">
    <property type="term" value="P:cellular response to stress"/>
    <property type="evidence" value="ECO:0007669"/>
    <property type="project" value="UniProtKB-ARBA"/>
</dbReference>
<dbReference type="InterPro" id="IPR016135">
    <property type="entry name" value="UBQ-conjugating_enzyme/RWD"/>
</dbReference>
<dbReference type="Gene3D" id="1.10.510.10">
    <property type="entry name" value="Transferase(Phosphotransferase) domain 1"/>
    <property type="match status" value="1"/>
</dbReference>
<dbReference type="CDD" id="cd23818">
    <property type="entry name" value="RWD_RNF25"/>
    <property type="match status" value="1"/>
</dbReference>
<dbReference type="Gene3D" id="3.30.40.10">
    <property type="entry name" value="Zinc/RING finger domain, C3HC4 (zinc finger)"/>
    <property type="match status" value="1"/>
</dbReference>
<sequence length="1751" mass="197503">MDSDDDMHDADDVQSVDDDFYDGETGLGSDDEDFDSDDYDDVASRQQQNYAILSETDIRQHQGEDISRVSTVLSIPRYAASILLHHYNWSISRVHDEWFVDEEHVRKAVGLLEKPVEMTNARELTCGICFENYPRDSMSSASCGHPFCGACWRGYISTSISDGPGCLMLRCPDPSCGAAVGQNMVDVLAPEEDKDKYSCYLLRSYVEDNRKIKWCPAPGCEFAVKFVMGSGSYDICCFCSYSFCWNCTEEAHRPVDCDTVAKWILKNSAESENMNWLCLGPWSDHGERTGGFYACNRYEAAKQEGVSRQKALADLHTMQTEKLEKLSDGQSQPESQLKFIIEAWLQIVECRRVLKWTYAYGYYLPEHEHAKRRFFEYLQGEAESGLERLHQCVEKELQVYLDAESPMDNFNEFRTKLAGLTSVTRNYFENLVRALETGLKDVGSSNSQTTCSQGLSSKILGNKSKGGKIKPAGTSSGSGAPIHNLENINFWSCDHCTYANPRFFLIWPDTMKRALEVRLNTHPRRPESFLASLLYGYPQARFLEVSGIFLFKFALLKSECSSGDFEIGGLQFVRASIFQEDFNIISKAPHTHFSIKLRPYSNDMGYEDLHVSALLLVRCLLGYPHKCPKLRIVPEKGLSKEDADKLLLLLLDQAKVNAREGRVMIFHLVETAQEFLSEIASFNESHESVPCIGSSGNDHSLQEEPTSQIDMCRYSGGPSVCSSIDLYGDLCGDDTPLGGHVTKATNNSSSKVFITQAGSMDMDKNKNILLESHALKNVENANTDDGLLRNRNSEVLNMIKHGVEPLAVAKLNVLVEETENDKTSSSFKASLKPLEDVLESSDGTLPEGINLLEHGCKNDVSDSECDYLTSSSYVSVTHDDESRCKEKDLLLVHVLRLACSSKGSLANALPEISSELQNIGVLSEWAKDLIAAPLPVFTEAFDHAFEQHMASSKFSEFWRTDNGSSSKPNSRYLSDFEEAWFETEYGNNNLDITCGSRTAESISYSYIGTSSADATGENRKESTYLYIQMEYCPRTLQQVFESYSSFFDKDYAWHLFRQVVEGLAHIHSQGIIHRDLTPSNIFFDVRNDIKIGDFGLVAILIEKFILDMVDTILELDTVAKFLKLEQLDHDQNFPIETTGVSMDGTGQVGTYFYTAPEVEQNWPQINEKVDMYSLGVIFFELWHPFATAMERHIVLSDLMQKGVVPPSWAAKFPSQATLLRRLMSPSPSDRPSAIEVLQHELPPRLEDEWLNDILRTIQTSEDTYAYDRVVSTIFDEERLITKYHFQQSGSANMTRDDPSFVQHAQFDTGFKDIVVAVSKEIFKQHCAKRFEISPLRILDGCYTFNRKTVKLLTQGGNMLELCHELRSPFVNWIAKSQKLFCKRFEISYVYRRAIGRSTPSRFLQGDFDIIGGAPSLTEAEVIKVALDIVARFFPPNAMEIHLNHGQVLESIWTWIGIPVELRHNVAELLSVIGSSCPQSTNRKSSWKFIRRQLLQDLNLSEALVDRLQIADLRFCGPADQALARLRGALSPDKPTSKALEELSALLRYLRIWGIEQSISIDVLMPPTETCYQNLFFQIYLRESSSSSSEAFLLAVGGRYDHLIQWTWDSECKSTPPGGVGVSIALEKILLHSSVDIMPSRFESSTHVLVCSRGGGGLLPERMEFVAELWQANIKAEFLPQTDPSLKEQYEYASEHDIKCLIIITEAGLSQGSLVKVRHLELKKEKEVNREDVIRFITEAISTQFRNLALWT</sequence>
<keyword evidence="6" id="KW-0479">Metal-binding</keyword>
<dbReference type="Pfam" id="PF13393">
    <property type="entry name" value="tRNA-synt_His"/>
    <property type="match status" value="1"/>
</dbReference>
<comment type="function">
    <text evidence="2">Might act as an E3 ubiquitin-protein ligase, or as part of E3 complex, which accepts ubiquitin from specific E2 ubiquitin-conjugating enzymes and then transfers it to substrates.</text>
</comment>
<evidence type="ECO:0000256" key="8">
    <source>
        <dbReference type="ARBA" id="ARBA00022741"/>
    </source>
</evidence>
<dbReference type="SUPFAM" id="SSF55681">
    <property type="entry name" value="Class II aaRS and biotin synthetases"/>
    <property type="match status" value="1"/>
</dbReference>
<feature type="domain" description="IBR" evidence="20">
    <location>
        <begin position="195"/>
        <end position="257"/>
    </location>
</feature>
<evidence type="ECO:0000256" key="12">
    <source>
        <dbReference type="ARBA" id="ARBA00022833"/>
    </source>
</evidence>
<dbReference type="SMART" id="SM00647">
    <property type="entry name" value="IBR"/>
    <property type="match status" value="1"/>
</dbReference>
<evidence type="ECO:0000256" key="14">
    <source>
        <dbReference type="ARBA" id="ARBA00022917"/>
    </source>
</evidence>
<reference evidence="21" key="1">
    <citation type="submission" date="2022-05" db="EMBL/GenBank/DDBJ databases">
        <title>The Musa troglodytarum L. genome provides insights into the mechanism of non-climacteric behaviour and enrichment of carotenoids.</title>
        <authorList>
            <person name="Wang J."/>
        </authorList>
    </citation>
    <scope>NUCLEOTIDE SEQUENCE</scope>
    <source>
        <tissue evidence="21">Leaf</tissue>
    </source>
</reference>
<accession>A0A9E7FF09</accession>
<keyword evidence="4" id="KW-0723">Serine/threonine-protein kinase</keyword>
<dbReference type="Gene3D" id="3.30.930.10">
    <property type="entry name" value="Bira Bifunctional Protein, Domain 2"/>
    <property type="match status" value="1"/>
</dbReference>
<keyword evidence="13" id="KW-0067">ATP-binding</keyword>
<keyword evidence="8" id="KW-0547">Nucleotide-binding</keyword>
<dbReference type="SUPFAM" id="SSF52954">
    <property type="entry name" value="Class II aaRS ABD-related"/>
    <property type="match status" value="1"/>
</dbReference>
<dbReference type="Pfam" id="PF21235">
    <property type="entry name" value="UBA_ARI1"/>
    <property type="match status" value="1"/>
</dbReference>
<dbReference type="Gene3D" id="3.40.50.800">
    <property type="entry name" value="Anticodon-binding domain"/>
    <property type="match status" value="1"/>
</dbReference>
<dbReference type="GO" id="GO:0005524">
    <property type="term" value="F:ATP binding"/>
    <property type="evidence" value="ECO:0007669"/>
    <property type="project" value="UniProtKB-KW"/>
</dbReference>
<dbReference type="OrthoDB" id="341578at2759"/>
<evidence type="ECO:0000256" key="17">
    <source>
        <dbReference type="SAM" id="MobiDB-lite"/>
    </source>
</evidence>
<dbReference type="Gene3D" id="3.10.110.10">
    <property type="entry name" value="Ubiquitin Conjugating Enzyme"/>
    <property type="match status" value="1"/>
</dbReference>
<feature type="compositionally biased region" description="Polar residues" evidence="17">
    <location>
        <begin position="443"/>
        <end position="456"/>
    </location>
</feature>
<evidence type="ECO:0000256" key="15">
    <source>
        <dbReference type="ARBA" id="ARBA00047899"/>
    </source>
</evidence>
<dbReference type="GO" id="GO:0061630">
    <property type="term" value="F:ubiquitin protein ligase activity"/>
    <property type="evidence" value="ECO:0007669"/>
    <property type="project" value="UniProtKB-EC"/>
</dbReference>
<comment type="catalytic activity">
    <reaction evidence="15">
        <text>L-threonyl-[protein] + ATP = O-phospho-L-threonyl-[protein] + ADP + H(+)</text>
        <dbReference type="Rhea" id="RHEA:46608"/>
        <dbReference type="Rhea" id="RHEA-COMP:11060"/>
        <dbReference type="Rhea" id="RHEA-COMP:11605"/>
        <dbReference type="ChEBI" id="CHEBI:15378"/>
        <dbReference type="ChEBI" id="CHEBI:30013"/>
        <dbReference type="ChEBI" id="CHEBI:30616"/>
        <dbReference type="ChEBI" id="CHEBI:61977"/>
        <dbReference type="ChEBI" id="CHEBI:456216"/>
        <dbReference type="EC" id="2.7.11.1"/>
    </reaction>
</comment>
<dbReference type="GO" id="GO:0010468">
    <property type="term" value="P:regulation of gene expression"/>
    <property type="evidence" value="ECO:0007669"/>
    <property type="project" value="UniProtKB-ARBA"/>
</dbReference>
<dbReference type="SUPFAM" id="SSF54495">
    <property type="entry name" value="UBC-like"/>
    <property type="match status" value="1"/>
</dbReference>
<dbReference type="SMART" id="SM00591">
    <property type="entry name" value="RWD"/>
    <property type="match status" value="1"/>
</dbReference>
<dbReference type="InterPro" id="IPR045864">
    <property type="entry name" value="aa-tRNA-synth_II/BPL/LPL"/>
</dbReference>
<dbReference type="InterPro" id="IPR048962">
    <property type="entry name" value="ARIH1-like_UBL"/>
</dbReference>
<dbReference type="Gene3D" id="1.20.120.1750">
    <property type="match status" value="1"/>
</dbReference>
<keyword evidence="10" id="KW-0418">Kinase</keyword>
<dbReference type="PANTHER" id="PTHR11476">
    <property type="entry name" value="HISTIDYL-TRNA SYNTHETASE"/>
    <property type="match status" value="1"/>
</dbReference>
<dbReference type="EMBL" id="CP097505">
    <property type="protein sequence ID" value="URD94031.1"/>
    <property type="molecule type" value="Genomic_DNA"/>
</dbReference>
<keyword evidence="11" id="KW-0833">Ubl conjugation pathway</keyword>
<dbReference type="CDD" id="cd20346">
    <property type="entry name" value="BRcat_RBR_ANKIB1"/>
    <property type="match status" value="1"/>
</dbReference>
<organism evidence="21 22">
    <name type="scientific">Musa troglodytarum</name>
    <name type="common">fe'i banana</name>
    <dbReference type="NCBI Taxonomy" id="320322"/>
    <lineage>
        <taxon>Eukaryota</taxon>
        <taxon>Viridiplantae</taxon>
        <taxon>Streptophyta</taxon>
        <taxon>Embryophyta</taxon>
        <taxon>Tracheophyta</taxon>
        <taxon>Spermatophyta</taxon>
        <taxon>Magnoliopsida</taxon>
        <taxon>Liliopsida</taxon>
        <taxon>Zingiberales</taxon>
        <taxon>Musaceae</taxon>
        <taxon>Musa</taxon>
    </lineage>
</organism>
<dbReference type="InterPro" id="IPR008266">
    <property type="entry name" value="Tyr_kinase_AS"/>
</dbReference>
<dbReference type="FunFam" id="3.10.110.10:FF:000050">
    <property type="entry name" value="eIF-2-alpha kinase GCN2"/>
    <property type="match status" value="1"/>
</dbReference>
<evidence type="ECO:0000256" key="13">
    <source>
        <dbReference type="ARBA" id="ARBA00022840"/>
    </source>
</evidence>
<dbReference type="PROSITE" id="PS00109">
    <property type="entry name" value="PROTEIN_KINASE_TYR"/>
    <property type="match status" value="1"/>
</dbReference>
<evidence type="ECO:0000256" key="3">
    <source>
        <dbReference type="ARBA" id="ARBA00004906"/>
    </source>
</evidence>
<evidence type="ECO:0000313" key="22">
    <source>
        <dbReference type="Proteomes" id="UP001055439"/>
    </source>
</evidence>
<dbReference type="PANTHER" id="PTHR11476:SF10">
    <property type="entry name" value="NON-SPECIFIC SERINE_THREONINE PROTEIN KINASE"/>
    <property type="match status" value="1"/>
</dbReference>
<dbReference type="SUPFAM" id="SSF56112">
    <property type="entry name" value="Protein kinase-like (PK-like)"/>
    <property type="match status" value="1"/>
</dbReference>
<comment type="catalytic activity">
    <reaction evidence="1">
        <text>[E2 ubiquitin-conjugating enzyme]-S-ubiquitinyl-L-cysteine + [acceptor protein]-L-lysine = [E2 ubiquitin-conjugating enzyme]-L-cysteine + [acceptor protein]-N(6)-ubiquitinyl-L-lysine.</text>
        <dbReference type="EC" id="2.3.2.31"/>
    </reaction>
</comment>
<keyword evidence="7" id="KW-0677">Repeat</keyword>
<dbReference type="InterPro" id="IPR011009">
    <property type="entry name" value="Kinase-like_dom_sf"/>
</dbReference>
<dbReference type="Pfam" id="PF01485">
    <property type="entry name" value="IBR"/>
    <property type="match status" value="1"/>
</dbReference>
<evidence type="ECO:0000256" key="16">
    <source>
        <dbReference type="ARBA" id="ARBA00048679"/>
    </source>
</evidence>
<evidence type="ECO:0000256" key="9">
    <source>
        <dbReference type="ARBA" id="ARBA00022771"/>
    </source>
</evidence>
<dbReference type="FunFam" id="1.10.510.10:FF:000539">
    <property type="entry name" value="eIF-2-alpha kinase GCN2"/>
    <property type="match status" value="1"/>
</dbReference>
<dbReference type="GO" id="GO:0008270">
    <property type="term" value="F:zinc ion binding"/>
    <property type="evidence" value="ECO:0007669"/>
    <property type="project" value="UniProtKB-KW"/>
</dbReference>
<dbReference type="Pfam" id="PF12745">
    <property type="entry name" value="HGTP_anticodon2"/>
    <property type="match status" value="1"/>
</dbReference>
<dbReference type="Proteomes" id="UP001055439">
    <property type="component" value="Chromosome 3"/>
</dbReference>
<dbReference type="SMART" id="SM00220">
    <property type="entry name" value="S_TKc"/>
    <property type="match status" value="1"/>
</dbReference>
<dbReference type="GO" id="GO:0005829">
    <property type="term" value="C:cytosol"/>
    <property type="evidence" value="ECO:0007669"/>
    <property type="project" value="TreeGrafter"/>
</dbReference>
<name>A0A9E7FF09_9LILI</name>
<keyword evidence="22" id="KW-1185">Reference proteome</keyword>
<keyword evidence="9" id="KW-0863">Zinc-finger</keyword>
<dbReference type="CDD" id="cd23141">
    <property type="entry name" value="RING-HC_ARI6-like"/>
    <property type="match status" value="1"/>
</dbReference>
<dbReference type="SUPFAM" id="SSF57850">
    <property type="entry name" value="RING/U-box"/>
    <property type="match status" value="2"/>
</dbReference>
<dbReference type="Pfam" id="PF05773">
    <property type="entry name" value="RWD"/>
    <property type="match status" value="1"/>
</dbReference>
<gene>
    <name evidence="21" type="ORF">MUK42_01933</name>
</gene>
<evidence type="ECO:0000256" key="11">
    <source>
        <dbReference type="ARBA" id="ARBA00022786"/>
    </source>
</evidence>
<dbReference type="InterPro" id="IPR024435">
    <property type="entry name" value="HisRS-related_dom"/>
</dbReference>
<evidence type="ECO:0000256" key="5">
    <source>
        <dbReference type="ARBA" id="ARBA00022679"/>
    </source>
</evidence>
<keyword evidence="5" id="KW-0808">Transferase</keyword>
<dbReference type="InterPro" id="IPR036621">
    <property type="entry name" value="Anticodon-bd_dom_sf"/>
</dbReference>
<evidence type="ECO:0000256" key="1">
    <source>
        <dbReference type="ARBA" id="ARBA00001798"/>
    </source>
</evidence>
<feature type="region of interest" description="Disordered" evidence="17">
    <location>
        <begin position="1"/>
        <end position="39"/>
    </location>
</feature>
<evidence type="ECO:0000256" key="4">
    <source>
        <dbReference type="ARBA" id="ARBA00022527"/>
    </source>
</evidence>
<evidence type="ECO:0000259" key="20">
    <source>
        <dbReference type="SMART" id="SM00647"/>
    </source>
</evidence>
<dbReference type="GO" id="GO:0032543">
    <property type="term" value="P:mitochondrial translation"/>
    <property type="evidence" value="ECO:0007669"/>
    <property type="project" value="TreeGrafter"/>
</dbReference>
<dbReference type="GO" id="GO:0051246">
    <property type="term" value="P:regulation of protein metabolic process"/>
    <property type="evidence" value="ECO:0007669"/>
    <property type="project" value="UniProtKB-ARBA"/>
</dbReference>
<feature type="compositionally biased region" description="Acidic residues" evidence="17">
    <location>
        <begin position="1"/>
        <end position="22"/>
    </location>
</feature>
<dbReference type="GO" id="GO:0009893">
    <property type="term" value="P:positive regulation of metabolic process"/>
    <property type="evidence" value="ECO:0007669"/>
    <property type="project" value="UniProtKB-ARBA"/>
</dbReference>
<keyword evidence="12" id="KW-0862">Zinc</keyword>
<dbReference type="InterPro" id="IPR002867">
    <property type="entry name" value="IBR_dom"/>
</dbReference>
<dbReference type="Pfam" id="PF00069">
    <property type="entry name" value="Pkinase"/>
    <property type="match status" value="2"/>
</dbReference>
<evidence type="ECO:0000256" key="7">
    <source>
        <dbReference type="ARBA" id="ARBA00022737"/>
    </source>
</evidence>
<evidence type="ECO:0000256" key="6">
    <source>
        <dbReference type="ARBA" id="ARBA00022723"/>
    </source>
</evidence>
<dbReference type="GO" id="GO:0006427">
    <property type="term" value="P:histidyl-tRNA aminoacylation"/>
    <property type="evidence" value="ECO:0007669"/>
    <property type="project" value="TreeGrafter"/>
</dbReference>
<dbReference type="GO" id="GO:0004674">
    <property type="term" value="F:protein serine/threonine kinase activity"/>
    <property type="evidence" value="ECO:0007669"/>
    <property type="project" value="UniProtKB-KW"/>
</dbReference>
<dbReference type="InterPro" id="IPR041715">
    <property type="entry name" value="HisRS-like_core"/>
</dbReference>
<dbReference type="InterPro" id="IPR000719">
    <property type="entry name" value="Prot_kinase_dom"/>
</dbReference>
<protein>
    <submittedName>
        <fullName evidence="21">RWD</fullName>
    </submittedName>
</protein>
<comment type="catalytic activity">
    <reaction evidence="16">
        <text>L-seryl-[protein] + ATP = O-phospho-L-seryl-[protein] + ADP + H(+)</text>
        <dbReference type="Rhea" id="RHEA:17989"/>
        <dbReference type="Rhea" id="RHEA-COMP:9863"/>
        <dbReference type="Rhea" id="RHEA-COMP:11604"/>
        <dbReference type="ChEBI" id="CHEBI:15378"/>
        <dbReference type="ChEBI" id="CHEBI:29999"/>
        <dbReference type="ChEBI" id="CHEBI:30616"/>
        <dbReference type="ChEBI" id="CHEBI:83421"/>
        <dbReference type="ChEBI" id="CHEBI:456216"/>
        <dbReference type="EC" id="2.7.11.1"/>
    </reaction>
</comment>
<dbReference type="GO" id="GO:0003723">
    <property type="term" value="F:RNA binding"/>
    <property type="evidence" value="ECO:0007669"/>
    <property type="project" value="TreeGrafter"/>
</dbReference>
<dbReference type="InterPro" id="IPR006575">
    <property type="entry name" value="RWD_dom"/>
</dbReference>
<evidence type="ECO:0000256" key="10">
    <source>
        <dbReference type="ARBA" id="ARBA00022777"/>
    </source>
</evidence>
<evidence type="ECO:0000313" key="21">
    <source>
        <dbReference type="EMBL" id="URD94031.1"/>
    </source>
</evidence>
<feature type="region of interest" description="Disordered" evidence="17">
    <location>
        <begin position="443"/>
        <end position="476"/>
    </location>
</feature>
<feature type="domain" description="RWD" evidence="19">
    <location>
        <begin position="573"/>
        <end position="679"/>
    </location>
</feature>
<dbReference type="GO" id="GO:0005739">
    <property type="term" value="C:mitochondrion"/>
    <property type="evidence" value="ECO:0007669"/>
    <property type="project" value="TreeGrafter"/>
</dbReference>
<proteinExistence type="predicted"/>
<dbReference type="FunFam" id="3.40.50.800:FF:000012">
    <property type="entry name" value="Histidine--tRNA ligase, cytoplasmic"/>
    <property type="match status" value="1"/>
</dbReference>
<keyword evidence="14" id="KW-0648">Protein biosynthesis</keyword>
<evidence type="ECO:0000259" key="19">
    <source>
        <dbReference type="SMART" id="SM00591"/>
    </source>
</evidence>